<name>A0A3L7ABZ5_9MICO</name>
<reference evidence="2 3" key="1">
    <citation type="submission" date="2018-10" db="EMBL/GenBank/DDBJ databases">
        <authorList>
            <person name="Li J."/>
        </authorList>
    </citation>
    <scope>NUCLEOTIDE SEQUENCE [LARGE SCALE GENOMIC DNA]</scope>
    <source>
        <strain evidence="2 3">IF 016277</strain>
    </source>
</reference>
<proteinExistence type="predicted"/>
<sequence length="121" mass="13034">MTNFTQSRESADDFDNPDNTAEQVAQHEDFAQEPDPKQHSHPNEFDDDEHVRAQEDRQKDGENANSGGADDEVGRAQESDDQLADDAVDAADVTDPEGAANGTDRDGTAEYGADPETAGRG</sequence>
<evidence type="ECO:0000313" key="3">
    <source>
        <dbReference type="Proteomes" id="UP000272503"/>
    </source>
</evidence>
<feature type="compositionally biased region" description="Acidic residues" evidence="1">
    <location>
        <begin position="79"/>
        <end position="95"/>
    </location>
</feature>
<dbReference type="AlphaFoldDB" id="A0A3L7ABZ5"/>
<feature type="compositionally biased region" description="Basic and acidic residues" evidence="1">
    <location>
        <begin position="25"/>
        <end position="62"/>
    </location>
</feature>
<organism evidence="2 3">
    <name type="scientific">Mycetocola tolaasinivorans</name>
    <dbReference type="NCBI Taxonomy" id="76635"/>
    <lineage>
        <taxon>Bacteria</taxon>
        <taxon>Bacillati</taxon>
        <taxon>Actinomycetota</taxon>
        <taxon>Actinomycetes</taxon>
        <taxon>Micrococcales</taxon>
        <taxon>Microbacteriaceae</taxon>
        <taxon>Mycetocola</taxon>
    </lineage>
</organism>
<accession>A0A3L7ABZ5</accession>
<keyword evidence="3" id="KW-1185">Reference proteome</keyword>
<evidence type="ECO:0000256" key="1">
    <source>
        <dbReference type="SAM" id="MobiDB-lite"/>
    </source>
</evidence>
<evidence type="ECO:0000313" key="2">
    <source>
        <dbReference type="EMBL" id="RLP77873.1"/>
    </source>
</evidence>
<dbReference type="EMBL" id="RCUX01000001">
    <property type="protein sequence ID" value="RLP77873.1"/>
    <property type="molecule type" value="Genomic_DNA"/>
</dbReference>
<comment type="caution">
    <text evidence="2">The sequence shown here is derived from an EMBL/GenBank/DDBJ whole genome shotgun (WGS) entry which is preliminary data.</text>
</comment>
<protein>
    <submittedName>
        <fullName evidence="2">Uncharacterized protein</fullName>
    </submittedName>
</protein>
<gene>
    <name evidence="2" type="ORF">D9V32_00625</name>
</gene>
<dbReference type="Proteomes" id="UP000272503">
    <property type="component" value="Unassembled WGS sequence"/>
</dbReference>
<feature type="region of interest" description="Disordered" evidence="1">
    <location>
        <begin position="1"/>
        <end position="121"/>
    </location>
</feature>